<comment type="caution">
    <text evidence="4">The sequence shown here is derived from an EMBL/GenBank/DDBJ whole genome shotgun (WGS) entry which is preliminary data.</text>
</comment>
<evidence type="ECO:0000256" key="1">
    <source>
        <dbReference type="ARBA" id="ARBA00022676"/>
    </source>
</evidence>
<dbReference type="PANTHER" id="PTHR43363">
    <property type="entry name" value="HYPOXANTHINE PHOSPHORIBOSYLTRANSFERASE"/>
    <property type="match status" value="1"/>
</dbReference>
<protein>
    <submittedName>
        <fullName evidence="4">Nicotinate phosphoribosyltransferase</fullName>
    </submittedName>
</protein>
<evidence type="ECO:0000313" key="5">
    <source>
        <dbReference type="Proteomes" id="UP000239151"/>
    </source>
</evidence>
<proteinExistence type="predicted"/>
<dbReference type="Gene3D" id="3.40.50.2020">
    <property type="match status" value="1"/>
</dbReference>
<accession>A0A2S9TF14</accession>
<dbReference type="EMBL" id="NXGI01000010">
    <property type="protein sequence ID" value="PRM97417.1"/>
    <property type="molecule type" value="Genomic_DNA"/>
</dbReference>
<reference evidence="4 5" key="1">
    <citation type="submission" date="2017-09" db="EMBL/GenBank/DDBJ databases">
        <title>Reassesment of A. cryaerophilus.</title>
        <authorList>
            <person name="Perez-Cataluna A."/>
            <person name="Collado L."/>
            <person name="Salgado O."/>
            <person name="Lefinanco V."/>
            <person name="Figueras M.J."/>
        </authorList>
    </citation>
    <scope>NUCLEOTIDE SEQUENCE [LARGE SCALE GENOMIC DNA]</scope>
    <source>
        <strain evidence="4 5">LMG 9065</strain>
    </source>
</reference>
<dbReference type="InterPro" id="IPR029057">
    <property type="entry name" value="PRTase-like"/>
</dbReference>
<dbReference type="InterPro" id="IPR000836">
    <property type="entry name" value="PRTase_dom"/>
</dbReference>
<dbReference type="AlphaFoldDB" id="A0A2S9TF14"/>
<evidence type="ECO:0000259" key="3">
    <source>
        <dbReference type="Pfam" id="PF00156"/>
    </source>
</evidence>
<keyword evidence="1 4" id="KW-0328">Glycosyltransferase</keyword>
<sequence>MNKLYYSYEMCKKDTQKLVDISKSFQADAFLSVARGGLTLSHLMAQTMNQRNIFTINSISYDRKNQKDSIDIFNIPDLKSYKKVLIIDDIVDSGKTMIEIFKILNEKFPNCEFKLATLFYKKTALIKPDFYINETDMWIEFFWEVDIQMKEKI</sequence>
<dbReference type="CDD" id="cd06223">
    <property type="entry name" value="PRTases_typeI"/>
    <property type="match status" value="1"/>
</dbReference>
<feature type="domain" description="Phosphoribosyltransferase" evidence="3">
    <location>
        <begin position="24"/>
        <end position="148"/>
    </location>
</feature>
<dbReference type="PANTHER" id="PTHR43363:SF1">
    <property type="entry name" value="HYPOXANTHINE-GUANINE PHOSPHORIBOSYLTRANSFERASE"/>
    <property type="match status" value="1"/>
</dbReference>
<dbReference type="Proteomes" id="UP000239151">
    <property type="component" value="Unassembled WGS sequence"/>
</dbReference>
<gene>
    <name evidence="4" type="ORF">CJ670_05770</name>
</gene>
<dbReference type="Pfam" id="PF00156">
    <property type="entry name" value="Pribosyltran"/>
    <property type="match status" value="1"/>
</dbReference>
<dbReference type="GO" id="GO:0016757">
    <property type="term" value="F:glycosyltransferase activity"/>
    <property type="evidence" value="ECO:0007669"/>
    <property type="project" value="UniProtKB-KW"/>
</dbReference>
<evidence type="ECO:0000256" key="2">
    <source>
        <dbReference type="ARBA" id="ARBA00022679"/>
    </source>
</evidence>
<evidence type="ECO:0000313" key="4">
    <source>
        <dbReference type="EMBL" id="PRM97417.1"/>
    </source>
</evidence>
<keyword evidence="2 4" id="KW-0808">Transferase</keyword>
<name>A0A2S9TF14_9BACT</name>
<dbReference type="SUPFAM" id="SSF53271">
    <property type="entry name" value="PRTase-like"/>
    <property type="match status" value="1"/>
</dbReference>
<organism evidence="4 5">
    <name type="scientific">Aliarcobacter cryaerophilus</name>
    <dbReference type="NCBI Taxonomy" id="28198"/>
    <lineage>
        <taxon>Bacteria</taxon>
        <taxon>Pseudomonadati</taxon>
        <taxon>Campylobacterota</taxon>
        <taxon>Epsilonproteobacteria</taxon>
        <taxon>Campylobacterales</taxon>
        <taxon>Arcobacteraceae</taxon>
        <taxon>Aliarcobacter</taxon>
    </lineage>
</organism>